<dbReference type="InterPro" id="IPR000073">
    <property type="entry name" value="AB_hydrolase_1"/>
</dbReference>
<accession>A0A6N9YMN5</accession>
<dbReference type="GO" id="GO:0016787">
    <property type="term" value="F:hydrolase activity"/>
    <property type="evidence" value="ECO:0007669"/>
    <property type="project" value="UniProtKB-KW"/>
</dbReference>
<reference evidence="2 3" key="1">
    <citation type="submission" date="2020-02" db="EMBL/GenBank/DDBJ databases">
        <authorList>
            <person name="Li X.-J."/>
            <person name="Feng X.-M."/>
        </authorList>
    </citation>
    <scope>NUCLEOTIDE SEQUENCE [LARGE SCALE GENOMIC DNA]</scope>
    <source>
        <strain evidence="2 3">CGMCC 4.7225</strain>
    </source>
</reference>
<keyword evidence="3" id="KW-1185">Reference proteome</keyword>
<dbReference type="SUPFAM" id="SSF53474">
    <property type="entry name" value="alpha/beta-Hydrolases"/>
    <property type="match status" value="1"/>
</dbReference>
<dbReference type="Pfam" id="PF00561">
    <property type="entry name" value="Abhydrolase_1"/>
    <property type="match status" value="1"/>
</dbReference>
<dbReference type="Proteomes" id="UP000469185">
    <property type="component" value="Unassembled WGS sequence"/>
</dbReference>
<evidence type="ECO:0000313" key="3">
    <source>
        <dbReference type="Proteomes" id="UP000469185"/>
    </source>
</evidence>
<name>A0A6N9YMN5_9ACTN</name>
<dbReference type="InterPro" id="IPR029058">
    <property type="entry name" value="AB_hydrolase_fold"/>
</dbReference>
<dbReference type="Gene3D" id="3.40.50.1820">
    <property type="entry name" value="alpha/beta hydrolase"/>
    <property type="match status" value="1"/>
</dbReference>
<dbReference type="AlphaFoldDB" id="A0A6N9YMN5"/>
<keyword evidence="2" id="KW-0378">Hydrolase</keyword>
<dbReference type="PANTHER" id="PTHR12277">
    <property type="entry name" value="ALPHA/BETA HYDROLASE DOMAIN-CONTAINING PROTEIN"/>
    <property type="match status" value="1"/>
</dbReference>
<dbReference type="PANTHER" id="PTHR12277:SF79">
    <property type="entry name" value="XAA-PRO DIPEPTIDYL-PEPTIDASE-RELATED"/>
    <property type="match status" value="1"/>
</dbReference>
<sequence>MVRSTLLLLGIVAGIAALLLALLWLTQRRLIYLPDTSAVPPAAEVIAGAEDATLTTADGLDLGAWYVPAANDEREITVLVANGNGGNRAGRAPLARALSDRGFAVLLFDYRGYGGNPGHPDEEGLGLDAKAAYEYLTTERGVRAERLVYFGESLGCGVIAGLAAEHRPAGMLLRSPFPKLSAVAQRHYPFVPAGLLLRDRFPVAQRLGDIDVPITVVYGTEDGIVPPEMSLEVADAARGPITVHAIEGAGHNDATMFDGAELIDAVIELSERMHDR</sequence>
<proteinExistence type="predicted"/>
<evidence type="ECO:0000259" key="1">
    <source>
        <dbReference type="Pfam" id="PF00561"/>
    </source>
</evidence>
<organism evidence="2 3">
    <name type="scientific">Phytoactinopolyspora alkaliphila</name>
    <dbReference type="NCBI Taxonomy" id="1783498"/>
    <lineage>
        <taxon>Bacteria</taxon>
        <taxon>Bacillati</taxon>
        <taxon>Actinomycetota</taxon>
        <taxon>Actinomycetes</taxon>
        <taxon>Jiangellales</taxon>
        <taxon>Jiangellaceae</taxon>
        <taxon>Phytoactinopolyspora</taxon>
    </lineage>
</organism>
<comment type="caution">
    <text evidence="2">The sequence shown here is derived from an EMBL/GenBank/DDBJ whole genome shotgun (WGS) entry which is preliminary data.</text>
</comment>
<evidence type="ECO:0000313" key="2">
    <source>
        <dbReference type="EMBL" id="NED96207.1"/>
    </source>
</evidence>
<dbReference type="RefSeq" id="WP_163819142.1">
    <property type="nucleotide sequence ID" value="NZ_JAAGOB010000006.1"/>
</dbReference>
<protein>
    <submittedName>
        <fullName evidence="2">Alpha/beta hydrolase</fullName>
    </submittedName>
</protein>
<feature type="domain" description="AB hydrolase-1" evidence="1">
    <location>
        <begin position="77"/>
        <end position="168"/>
    </location>
</feature>
<gene>
    <name evidence="2" type="ORF">G1H11_12890</name>
</gene>
<dbReference type="EMBL" id="JAAGOB010000006">
    <property type="protein sequence ID" value="NED96207.1"/>
    <property type="molecule type" value="Genomic_DNA"/>
</dbReference>